<name>A0ABP8TSA1_9ACTN</name>
<feature type="transmembrane region" description="Helical" evidence="1">
    <location>
        <begin position="51"/>
        <end position="70"/>
    </location>
</feature>
<dbReference type="EMBL" id="BAABHJ010000023">
    <property type="protein sequence ID" value="GAA4613502.1"/>
    <property type="molecule type" value="Genomic_DNA"/>
</dbReference>
<organism evidence="3 4">
    <name type="scientific">Actinoallomurus liliacearum</name>
    <dbReference type="NCBI Taxonomy" id="1080073"/>
    <lineage>
        <taxon>Bacteria</taxon>
        <taxon>Bacillati</taxon>
        <taxon>Actinomycetota</taxon>
        <taxon>Actinomycetes</taxon>
        <taxon>Streptosporangiales</taxon>
        <taxon>Thermomonosporaceae</taxon>
        <taxon>Actinoallomurus</taxon>
    </lineage>
</organism>
<reference evidence="4" key="1">
    <citation type="journal article" date="2019" name="Int. J. Syst. Evol. Microbiol.">
        <title>The Global Catalogue of Microorganisms (GCM) 10K type strain sequencing project: providing services to taxonomists for standard genome sequencing and annotation.</title>
        <authorList>
            <consortium name="The Broad Institute Genomics Platform"/>
            <consortium name="The Broad Institute Genome Sequencing Center for Infectious Disease"/>
            <person name="Wu L."/>
            <person name="Ma J."/>
        </authorList>
    </citation>
    <scope>NUCLEOTIDE SEQUENCE [LARGE SCALE GENOMIC DNA]</scope>
    <source>
        <strain evidence="4">JCM 17938</strain>
    </source>
</reference>
<protein>
    <recommendedName>
        <fullName evidence="2">NERD domain-containing protein</fullName>
    </recommendedName>
</protein>
<dbReference type="InterPro" id="IPR011528">
    <property type="entry name" value="NERD"/>
</dbReference>
<feature type="transmembrane region" description="Helical" evidence="1">
    <location>
        <begin position="23"/>
        <end position="45"/>
    </location>
</feature>
<gene>
    <name evidence="3" type="ORF">GCM10023195_58440</name>
</gene>
<keyword evidence="1" id="KW-0812">Transmembrane</keyword>
<dbReference type="Pfam" id="PF08378">
    <property type="entry name" value="NERD"/>
    <property type="match status" value="1"/>
</dbReference>
<keyword evidence="1" id="KW-1133">Transmembrane helix</keyword>
<evidence type="ECO:0000256" key="1">
    <source>
        <dbReference type="SAM" id="Phobius"/>
    </source>
</evidence>
<keyword evidence="1" id="KW-0472">Membrane</keyword>
<comment type="caution">
    <text evidence="3">The sequence shown here is derived from an EMBL/GenBank/DDBJ whole genome shotgun (WGS) entry which is preliminary data.</text>
</comment>
<feature type="domain" description="NERD" evidence="2">
    <location>
        <begin position="86"/>
        <end position="185"/>
    </location>
</feature>
<dbReference type="Proteomes" id="UP001500212">
    <property type="component" value="Unassembled WGS sequence"/>
</dbReference>
<proteinExistence type="predicted"/>
<accession>A0ABP8TSA1</accession>
<keyword evidence="4" id="KW-1185">Reference proteome</keyword>
<evidence type="ECO:0000259" key="2">
    <source>
        <dbReference type="Pfam" id="PF08378"/>
    </source>
</evidence>
<evidence type="ECO:0000313" key="4">
    <source>
        <dbReference type="Proteomes" id="UP001500212"/>
    </source>
</evidence>
<dbReference type="RefSeq" id="WP_345361474.1">
    <property type="nucleotide sequence ID" value="NZ_BAABHJ010000023.1"/>
</dbReference>
<sequence length="237" mass="25153">MYEVGDAGGYVSRQKWKRRGEGTLYGAAAVVLALVTVGSLIGAVYTGVAPLRALAVVVAVAAAGGCWYTWASSRRVLRQAGKAAIGARSEREVRTVIRRTGSIAAGYSIKLADRGGDCDAVVFTATGGAAAVEVKTGHGEVFVEGDTMRVGRRVLPKNPTGQAAFQARRLSRALGRKPVLAVVCVPGMMNRPFATPKGVWVCSADDLKTVLDRAPRVFDSPAEAQQTMKRLWHENNP</sequence>
<evidence type="ECO:0000313" key="3">
    <source>
        <dbReference type="EMBL" id="GAA4613502.1"/>
    </source>
</evidence>